<evidence type="ECO:0000313" key="2">
    <source>
        <dbReference type="EMBL" id="KAE9386693.1"/>
    </source>
</evidence>
<evidence type="ECO:0000256" key="1">
    <source>
        <dbReference type="SAM" id="Phobius"/>
    </source>
</evidence>
<dbReference type="OrthoDB" id="3052647at2759"/>
<keyword evidence="1" id="KW-0812">Transmembrane</keyword>
<keyword evidence="1" id="KW-1133">Transmembrane helix</keyword>
<name>A0A6A4GMY9_9AGAR</name>
<protein>
    <submittedName>
        <fullName evidence="2">Uncharacterized protein</fullName>
    </submittedName>
</protein>
<proteinExistence type="predicted"/>
<feature type="transmembrane region" description="Helical" evidence="1">
    <location>
        <begin position="304"/>
        <end position="327"/>
    </location>
</feature>
<organism evidence="2 3">
    <name type="scientific">Gymnopus androsaceus JB14</name>
    <dbReference type="NCBI Taxonomy" id="1447944"/>
    <lineage>
        <taxon>Eukaryota</taxon>
        <taxon>Fungi</taxon>
        <taxon>Dikarya</taxon>
        <taxon>Basidiomycota</taxon>
        <taxon>Agaricomycotina</taxon>
        <taxon>Agaricomycetes</taxon>
        <taxon>Agaricomycetidae</taxon>
        <taxon>Agaricales</taxon>
        <taxon>Marasmiineae</taxon>
        <taxon>Omphalotaceae</taxon>
        <taxon>Gymnopus</taxon>
    </lineage>
</organism>
<evidence type="ECO:0000313" key="3">
    <source>
        <dbReference type="Proteomes" id="UP000799118"/>
    </source>
</evidence>
<keyword evidence="1" id="KW-0472">Membrane</keyword>
<dbReference type="EMBL" id="ML769856">
    <property type="protein sequence ID" value="KAE9386693.1"/>
    <property type="molecule type" value="Genomic_DNA"/>
</dbReference>
<dbReference type="Proteomes" id="UP000799118">
    <property type="component" value="Unassembled WGS sequence"/>
</dbReference>
<sequence>MSTVWFMVDDTDSRLNYTGDSWFLQQGFTSEAGPTYNDTLHLALGLNNIVSFHFNGSSNFGVYGSLMGDASVLESPYCAIECTLDGAPTEVFQQTTQQQETTNNNVLACRNIADNLTNHSSSGEHELIINVTYFLAAPPGSWSLDYITYESLADPAIDGEILQAGNLEVANVTDYSMLAFGPGWNHFTDSGSDSQPQDDSVPSLLQSNVTIKFNGTSFSLYGGSLGFETNATYKVDDLDAVPFPVPSIQAESNQLLFTASDLGIGEHSSDKLFEISYFYVTSLTKAEQQSLASSSSTGHLKSGMIMGAVLGTIIPVMLLTLVIAVVWTRRKSRQRRALRMLVPFPFISQTSHSVLPKQLLGQLASMWPTSKKNIIEVLITILVLSTDRAENNDGDRLGPQNLLTMKLEQRLLVTLEQNQQLNQQLEELTPQQQQVQAQLLTVHTDSGLRLTGEASLEEIYEVPPGYTES</sequence>
<keyword evidence="3" id="KW-1185">Reference proteome</keyword>
<gene>
    <name evidence="2" type="ORF">BT96DRAFT_928052</name>
</gene>
<accession>A0A6A4GMY9</accession>
<dbReference type="AlphaFoldDB" id="A0A6A4GMY9"/>
<reference evidence="2" key="1">
    <citation type="journal article" date="2019" name="Environ. Microbiol.">
        <title>Fungal ecological strategies reflected in gene transcription - a case study of two litter decomposers.</title>
        <authorList>
            <person name="Barbi F."/>
            <person name="Kohler A."/>
            <person name="Barry K."/>
            <person name="Baskaran P."/>
            <person name="Daum C."/>
            <person name="Fauchery L."/>
            <person name="Ihrmark K."/>
            <person name="Kuo A."/>
            <person name="LaButti K."/>
            <person name="Lipzen A."/>
            <person name="Morin E."/>
            <person name="Grigoriev I.V."/>
            <person name="Henrissat B."/>
            <person name="Lindahl B."/>
            <person name="Martin F."/>
        </authorList>
    </citation>
    <scope>NUCLEOTIDE SEQUENCE</scope>
    <source>
        <strain evidence="2">JB14</strain>
    </source>
</reference>